<dbReference type="InterPro" id="IPR055166">
    <property type="entry name" value="Transc_reg_Sar_Rot_HTH"/>
</dbReference>
<keyword evidence="3 9" id="KW-0238">DNA-binding</keyword>
<comment type="similarity">
    <text evidence="5">Belongs to the SarZ family.</text>
</comment>
<evidence type="ECO:0000256" key="1">
    <source>
        <dbReference type="ARBA" id="ARBA00004496"/>
    </source>
</evidence>
<evidence type="ECO:0000313" key="10">
    <source>
        <dbReference type="Proteomes" id="UP000184609"/>
    </source>
</evidence>
<sequence>MANLRELSLLLYTNSRLLIQAIQSRLNEFEITYPQYLTLAVLWEEDGQYVNQIGQKLALDSGTLTPLIKKLEAHNYVKRIRSEEDERKVKVELTYPGKTLQSKINAALHRLEIDFGGEDNIEVGTFITAMELLQGKIKNFQEEEK</sequence>
<evidence type="ECO:0000256" key="6">
    <source>
        <dbReference type="ARBA" id="ARBA00047188"/>
    </source>
</evidence>
<dbReference type="Pfam" id="PF22381">
    <property type="entry name" value="Staph_reg_Sar_Rot"/>
    <property type="match status" value="1"/>
</dbReference>
<reference evidence="10" key="1">
    <citation type="submission" date="2016-12" db="EMBL/GenBank/DDBJ databases">
        <authorList>
            <person name="Varghese N."/>
            <person name="Submissions S."/>
        </authorList>
    </citation>
    <scope>NUCLEOTIDE SEQUENCE [LARGE SCALE GENOMIC DNA]</scope>
    <source>
        <strain evidence="10">DSM 25035</strain>
    </source>
</reference>
<dbReference type="Gene3D" id="1.10.10.10">
    <property type="entry name" value="Winged helix-like DNA-binding domain superfamily/Winged helix DNA-binding domain"/>
    <property type="match status" value="1"/>
</dbReference>
<keyword evidence="2" id="KW-0805">Transcription regulation</keyword>
<dbReference type="SUPFAM" id="SSF46785">
    <property type="entry name" value="Winged helix' DNA-binding domain"/>
    <property type="match status" value="1"/>
</dbReference>
<dbReference type="InterPro" id="IPR000835">
    <property type="entry name" value="HTH_MarR-typ"/>
</dbReference>
<keyword evidence="4" id="KW-0804">Transcription</keyword>
<accession>A0A1M7ZAP4</accession>
<dbReference type="PRINTS" id="PR00598">
    <property type="entry name" value="HTHMARR"/>
</dbReference>
<dbReference type="PANTHER" id="PTHR42756:SF1">
    <property type="entry name" value="TRANSCRIPTIONAL REPRESSOR OF EMRAB OPERON"/>
    <property type="match status" value="1"/>
</dbReference>
<dbReference type="PROSITE" id="PS50995">
    <property type="entry name" value="HTH_MARR_2"/>
    <property type="match status" value="1"/>
</dbReference>
<feature type="domain" description="HTH marR-type" evidence="8">
    <location>
        <begin position="4"/>
        <end position="135"/>
    </location>
</feature>
<comment type="subcellular location">
    <subcellularLocation>
        <location evidence="1">Cytoplasm</location>
    </subcellularLocation>
</comment>
<dbReference type="GO" id="GO:0005737">
    <property type="term" value="C:cytoplasm"/>
    <property type="evidence" value="ECO:0007669"/>
    <property type="project" value="UniProtKB-SubCell"/>
</dbReference>
<dbReference type="OrthoDB" id="9806864at2"/>
<evidence type="ECO:0000256" key="4">
    <source>
        <dbReference type="ARBA" id="ARBA00023163"/>
    </source>
</evidence>
<keyword evidence="10" id="KW-1185">Reference proteome</keyword>
<gene>
    <name evidence="9" type="ORF">SAMN04488108_1651</name>
</gene>
<dbReference type="EMBL" id="FRXN01000002">
    <property type="protein sequence ID" value="SHO61882.1"/>
    <property type="molecule type" value="Genomic_DNA"/>
</dbReference>
<proteinExistence type="inferred from homology"/>
<protein>
    <recommendedName>
        <fullName evidence="6">HTH-type transcriptional regulator SarZ</fullName>
    </recommendedName>
    <alternativeName>
        <fullName evidence="7">Staphylococcal accessory regulator Z</fullName>
    </alternativeName>
</protein>
<organism evidence="9 10">
    <name type="scientific">Algoriphagus zhangzhouensis</name>
    <dbReference type="NCBI Taxonomy" id="1073327"/>
    <lineage>
        <taxon>Bacteria</taxon>
        <taxon>Pseudomonadati</taxon>
        <taxon>Bacteroidota</taxon>
        <taxon>Cytophagia</taxon>
        <taxon>Cytophagales</taxon>
        <taxon>Cyclobacteriaceae</taxon>
        <taxon>Algoriphagus</taxon>
    </lineage>
</organism>
<evidence type="ECO:0000259" key="8">
    <source>
        <dbReference type="PROSITE" id="PS50995"/>
    </source>
</evidence>
<evidence type="ECO:0000256" key="7">
    <source>
        <dbReference type="ARBA" id="ARBA00047207"/>
    </source>
</evidence>
<dbReference type="AlphaFoldDB" id="A0A1M7ZAP4"/>
<dbReference type="InterPro" id="IPR036388">
    <property type="entry name" value="WH-like_DNA-bd_sf"/>
</dbReference>
<dbReference type="SMART" id="SM00347">
    <property type="entry name" value="HTH_MARR"/>
    <property type="match status" value="1"/>
</dbReference>
<dbReference type="Proteomes" id="UP000184609">
    <property type="component" value="Unassembled WGS sequence"/>
</dbReference>
<dbReference type="PANTHER" id="PTHR42756">
    <property type="entry name" value="TRANSCRIPTIONAL REGULATOR, MARR"/>
    <property type="match status" value="1"/>
</dbReference>
<dbReference type="GO" id="GO:0003677">
    <property type="term" value="F:DNA binding"/>
    <property type="evidence" value="ECO:0007669"/>
    <property type="project" value="UniProtKB-KW"/>
</dbReference>
<dbReference type="GO" id="GO:0003700">
    <property type="term" value="F:DNA-binding transcription factor activity"/>
    <property type="evidence" value="ECO:0007669"/>
    <property type="project" value="InterPro"/>
</dbReference>
<evidence type="ECO:0000256" key="5">
    <source>
        <dbReference type="ARBA" id="ARBA00046337"/>
    </source>
</evidence>
<dbReference type="InterPro" id="IPR036390">
    <property type="entry name" value="WH_DNA-bd_sf"/>
</dbReference>
<evidence type="ECO:0000256" key="3">
    <source>
        <dbReference type="ARBA" id="ARBA00023125"/>
    </source>
</evidence>
<evidence type="ECO:0000256" key="2">
    <source>
        <dbReference type="ARBA" id="ARBA00023015"/>
    </source>
</evidence>
<evidence type="ECO:0000313" key="9">
    <source>
        <dbReference type="EMBL" id="SHO61882.1"/>
    </source>
</evidence>
<name>A0A1M7ZAP4_9BACT</name>
<dbReference type="RefSeq" id="WP_073571303.1">
    <property type="nucleotide sequence ID" value="NZ_FRXN01000002.1"/>
</dbReference>